<accession>A0A3S0WQJ6</accession>
<evidence type="ECO:0000256" key="9">
    <source>
        <dbReference type="HAMAP-Rule" id="MF_00151"/>
    </source>
</evidence>
<keyword evidence="4 9" id="KW-0547">Nucleotide-binding</keyword>
<dbReference type="NCBIfam" id="TIGR01510">
    <property type="entry name" value="coaD_prev_kdtB"/>
    <property type="match status" value="1"/>
</dbReference>
<dbReference type="OrthoDB" id="9806661at2"/>
<feature type="binding site" evidence="9">
    <location>
        <position position="87"/>
    </location>
    <ligand>
        <name>substrate</name>
    </ligand>
</feature>
<evidence type="ECO:0000256" key="6">
    <source>
        <dbReference type="ARBA" id="ARBA00022842"/>
    </source>
</evidence>
<feature type="binding site" evidence="9">
    <location>
        <begin position="19"/>
        <end position="20"/>
    </location>
    <ligand>
        <name>ATP</name>
        <dbReference type="ChEBI" id="CHEBI:30616"/>
    </ligand>
</feature>
<feature type="domain" description="Cytidyltransferase-like" evidence="10">
    <location>
        <begin position="15"/>
        <end position="147"/>
    </location>
</feature>
<keyword evidence="5 9" id="KW-0067">ATP-binding</keyword>
<feature type="binding site" evidence="9">
    <location>
        <position position="19"/>
    </location>
    <ligand>
        <name>substrate</name>
    </ligand>
</feature>
<organism evidence="11 12">
    <name type="scientific">Azospirillum doebereinerae</name>
    <dbReference type="NCBI Taxonomy" id="92933"/>
    <lineage>
        <taxon>Bacteria</taxon>
        <taxon>Pseudomonadati</taxon>
        <taxon>Pseudomonadota</taxon>
        <taxon>Alphaproteobacteria</taxon>
        <taxon>Rhodospirillales</taxon>
        <taxon>Azospirillaceae</taxon>
        <taxon>Azospirillum</taxon>
    </lineage>
</organism>
<evidence type="ECO:0000259" key="10">
    <source>
        <dbReference type="Pfam" id="PF01467"/>
    </source>
</evidence>
<feature type="binding site" evidence="9">
    <location>
        <begin position="137"/>
        <end position="143"/>
    </location>
    <ligand>
        <name>ATP</name>
        <dbReference type="ChEBI" id="CHEBI:30616"/>
    </ligand>
</feature>
<keyword evidence="1 9" id="KW-0963">Cytoplasm</keyword>
<protein>
    <recommendedName>
        <fullName evidence="9">Phosphopantetheine adenylyltransferase</fullName>
        <ecNumber evidence="9">2.7.7.3</ecNumber>
    </recommendedName>
    <alternativeName>
        <fullName evidence="9">Dephospho-CoA pyrophosphorylase</fullName>
    </alternativeName>
    <alternativeName>
        <fullName evidence="9">Pantetheine-phosphate adenylyltransferase</fullName>
        <shortName evidence="9">PPAT</shortName>
    </alternativeName>
</protein>
<dbReference type="NCBIfam" id="TIGR00125">
    <property type="entry name" value="cyt_tran_rel"/>
    <property type="match status" value="1"/>
</dbReference>
<dbReference type="HAMAP" id="MF_00151">
    <property type="entry name" value="PPAT_bact"/>
    <property type="match status" value="1"/>
</dbReference>
<comment type="subunit">
    <text evidence="9">Homohexamer.</text>
</comment>
<evidence type="ECO:0000256" key="7">
    <source>
        <dbReference type="ARBA" id="ARBA00022993"/>
    </source>
</evidence>
<dbReference type="AlphaFoldDB" id="A0A3S0WQJ6"/>
<dbReference type="GO" id="GO:0005524">
    <property type="term" value="F:ATP binding"/>
    <property type="evidence" value="ECO:0007669"/>
    <property type="project" value="UniProtKB-KW"/>
</dbReference>
<feature type="binding site" evidence="9">
    <location>
        <position position="51"/>
    </location>
    <ligand>
        <name>substrate</name>
    </ligand>
</feature>
<evidence type="ECO:0000256" key="5">
    <source>
        <dbReference type="ARBA" id="ARBA00022840"/>
    </source>
</evidence>
<comment type="catalytic activity">
    <reaction evidence="8 9">
        <text>(R)-4'-phosphopantetheine + ATP + H(+) = 3'-dephospho-CoA + diphosphate</text>
        <dbReference type="Rhea" id="RHEA:19801"/>
        <dbReference type="ChEBI" id="CHEBI:15378"/>
        <dbReference type="ChEBI" id="CHEBI:30616"/>
        <dbReference type="ChEBI" id="CHEBI:33019"/>
        <dbReference type="ChEBI" id="CHEBI:57328"/>
        <dbReference type="ChEBI" id="CHEBI:61723"/>
        <dbReference type="EC" id="2.7.7.3"/>
    </reaction>
</comment>
<dbReference type="EMBL" id="RZIJ01000042">
    <property type="protein sequence ID" value="RUQ61975.1"/>
    <property type="molecule type" value="Genomic_DNA"/>
</dbReference>
<feature type="binding site" evidence="9">
    <location>
        <begin position="102"/>
        <end position="104"/>
    </location>
    <ligand>
        <name>ATP</name>
        <dbReference type="ChEBI" id="CHEBI:30616"/>
    </ligand>
</feature>
<dbReference type="PRINTS" id="PR01020">
    <property type="entry name" value="LPSBIOSNTHSS"/>
</dbReference>
<evidence type="ECO:0000256" key="2">
    <source>
        <dbReference type="ARBA" id="ARBA00022679"/>
    </source>
</evidence>
<dbReference type="PANTHER" id="PTHR21342">
    <property type="entry name" value="PHOSPHOPANTETHEINE ADENYLYLTRANSFERASE"/>
    <property type="match status" value="1"/>
</dbReference>
<feature type="site" description="Transition state stabilizer" evidence="9">
    <location>
        <position position="27"/>
    </location>
</feature>
<dbReference type="UniPathway" id="UPA00241">
    <property type="reaction ID" value="UER00355"/>
</dbReference>
<proteinExistence type="inferred from homology"/>
<dbReference type="SUPFAM" id="SSF52374">
    <property type="entry name" value="Nucleotidylyl transferase"/>
    <property type="match status" value="1"/>
</dbReference>
<evidence type="ECO:0000256" key="4">
    <source>
        <dbReference type="ARBA" id="ARBA00022741"/>
    </source>
</evidence>
<keyword evidence="12" id="KW-1185">Reference proteome</keyword>
<dbReference type="RefSeq" id="WP_127004639.1">
    <property type="nucleotide sequence ID" value="NZ_CP173190.1"/>
</dbReference>
<comment type="subcellular location">
    <subcellularLocation>
        <location evidence="9">Cytoplasm</location>
    </subcellularLocation>
</comment>
<dbReference type="Proteomes" id="UP000280346">
    <property type="component" value="Unassembled WGS sequence"/>
</dbReference>
<comment type="caution">
    <text evidence="11">The sequence shown here is derived from an EMBL/GenBank/DDBJ whole genome shotgun (WGS) entry which is preliminary data.</text>
</comment>
<sequence length="188" mass="20800">MSVSETSASKRRIGVYPGTFDPITNGHLDIIQRASRQVDHLIVGVARNAGKGPLYSTDERVAMVREDVAALNTNGTSIEVRAFDTLLMHFAVEMNAGVIIRGLRAVSDFEYEFQMAGMNARLNPKVETIFLMSSEKHQFISSRFVKEIGRLGGDIRHFVSPRVAERLAERFAQEARGPSDSTSVQTLS</sequence>
<feature type="binding site" evidence="9">
    <location>
        <position position="112"/>
    </location>
    <ligand>
        <name>ATP</name>
        <dbReference type="ChEBI" id="CHEBI:30616"/>
    </ligand>
</feature>
<evidence type="ECO:0000313" key="12">
    <source>
        <dbReference type="Proteomes" id="UP000280346"/>
    </source>
</evidence>
<evidence type="ECO:0000256" key="8">
    <source>
        <dbReference type="ARBA" id="ARBA00029346"/>
    </source>
</evidence>
<comment type="cofactor">
    <cofactor evidence="9">
        <name>Mg(2+)</name>
        <dbReference type="ChEBI" id="CHEBI:18420"/>
    </cofactor>
</comment>
<dbReference type="CDD" id="cd02163">
    <property type="entry name" value="PPAT"/>
    <property type="match status" value="1"/>
</dbReference>
<evidence type="ECO:0000256" key="3">
    <source>
        <dbReference type="ARBA" id="ARBA00022695"/>
    </source>
</evidence>
<evidence type="ECO:0000256" key="1">
    <source>
        <dbReference type="ARBA" id="ARBA00022490"/>
    </source>
</evidence>
<name>A0A3S0WQJ6_9PROT</name>
<keyword evidence="7 9" id="KW-0173">Coenzyme A biosynthesis</keyword>
<dbReference type="Gene3D" id="3.40.50.620">
    <property type="entry name" value="HUPs"/>
    <property type="match status" value="1"/>
</dbReference>
<comment type="pathway">
    <text evidence="9">Cofactor biosynthesis; coenzyme A biosynthesis; CoA from (R)-pantothenate: step 4/5.</text>
</comment>
<comment type="similarity">
    <text evidence="9">Belongs to the bacterial CoaD family.</text>
</comment>
<gene>
    <name evidence="9" type="primary">coaD</name>
    <name evidence="11" type="ORF">EJ913_29265</name>
</gene>
<comment type="function">
    <text evidence="9">Reversibly transfers an adenylyl group from ATP to 4'-phosphopantetheine, yielding dephospho-CoA (dPCoA) and pyrophosphate.</text>
</comment>
<keyword evidence="3 9" id="KW-0548">Nucleotidyltransferase</keyword>
<dbReference type="InterPro" id="IPR014729">
    <property type="entry name" value="Rossmann-like_a/b/a_fold"/>
</dbReference>
<dbReference type="Pfam" id="PF01467">
    <property type="entry name" value="CTP_transf_like"/>
    <property type="match status" value="1"/>
</dbReference>
<dbReference type="GO" id="GO:0004595">
    <property type="term" value="F:pantetheine-phosphate adenylyltransferase activity"/>
    <property type="evidence" value="ECO:0007669"/>
    <property type="project" value="UniProtKB-UniRule"/>
</dbReference>
<dbReference type="InterPro" id="IPR004821">
    <property type="entry name" value="Cyt_trans-like"/>
</dbReference>
<feature type="binding site" evidence="9">
    <location>
        <position position="101"/>
    </location>
    <ligand>
        <name>substrate</name>
    </ligand>
</feature>
<feature type="binding site" evidence="9">
    <location>
        <position position="27"/>
    </location>
    <ligand>
        <name>ATP</name>
        <dbReference type="ChEBI" id="CHEBI:30616"/>
    </ligand>
</feature>
<keyword evidence="6 9" id="KW-0460">Magnesium</keyword>
<dbReference type="GO" id="GO:0015937">
    <property type="term" value="P:coenzyme A biosynthetic process"/>
    <property type="evidence" value="ECO:0007669"/>
    <property type="project" value="UniProtKB-UniRule"/>
</dbReference>
<dbReference type="PANTHER" id="PTHR21342:SF1">
    <property type="entry name" value="PHOSPHOPANTETHEINE ADENYLYLTRANSFERASE"/>
    <property type="match status" value="1"/>
</dbReference>
<dbReference type="EC" id="2.7.7.3" evidence="9"/>
<dbReference type="GO" id="GO:0005737">
    <property type="term" value="C:cytoplasm"/>
    <property type="evidence" value="ECO:0007669"/>
    <property type="project" value="UniProtKB-SubCell"/>
</dbReference>
<keyword evidence="2 9" id="KW-0808">Transferase</keyword>
<dbReference type="InterPro" id="IPR001980">
    <property type="entry name" value="PPAT"/>
</dbReference>
<evidence type="ECO:0000313" key="11">
    <source>
        <dbReference type="EMBL" id="RUQ61975.1"/>
    </source>
</evidence>
<reference evidence="11 12" key="1">
    <citation type="submission" date="2018-12" db="EMBL/GenBank/DDBJ databases">
        <authorList>
            <person name="Yang Y."/>
        </authorList>
    </citation>
    <scope>NUCLEOTIDE SEQUENCE [LARGE SCALE GENOMIC DNA]</scope>
    <source>
        <strain evidence="11 12">GSF71</strain>
    </source>
</reference>